<dbReference type="AlphaFoldDB" id="A0A1H5YHS9"/>
<name>A0A1H5YHS9_9VIBR</name>
<proteinExistence type="predicted"/>
<evidence type="ECO:0000313" key="1">
    <source>
        <dbReference type="EMBL" id="SEG23608.1"/>
    </source>
</evidence>
<gene>
    <name evidence="1" type="ORF">SAMN04488244_10999</name>
</gene>
<keyword evidence="2" id="KW-1185">Reference proteome</keyword>
<sequence length="229" mass="26477">MKPCFPSVPISLSSNSPVNLWLQQYRSTRLVFEKSHQTALSRLLPLLICGEQSSQWVFYNESQRHTSFDMLTVASSDFERIVADEKYHEEALELVHHQLPQPEDILLIKRRSQRFFTELGNRSRFDQHFAQIACLDALVCKLMLAMEQSSLEATHPFVKLCRAIKQDEARHVSLSKYHAVSLGFDKDGWKIMERHIGSKLYELLKTESQAFETLGIILEDILKLKGVRT</sequence>
<dbReference type="Proteomes" id="UP000236721">
    <property type="component" value="Unassembled WGS sequence"/>
</dbReference>
<evidence type="ECO:0000313" key="2">
    <source>
        <dbReference type="Proteomes" id="UP000236721"/>
    </source>
</evidence>
<evidence type="ECO:0008006" key="3">
    <source>
        <dbReference type="Google" id="ProtNLM"/>
    </source>
</evidence>
<organism evidence="1 2">
    <name type="scientific">Vibrio hangzhouensis</name>
    <dbReference type="NCBI Taxonomy" id="462991"/>
    <lineage>
        <taxon>Bacteria</taxon>
        <taxon>Pseudomonadati</taxon>
        <taxon>Pseudomonadota</taxon>
        <taxon>Gammaproteobacteria</taxon>
        <taxon>Vibrionales</taxon>
        <taxon>Vibrionaceae</taxon>
        <taxon>Vibrio</taxon>
    </lineage>
</organism>
<accession>A0A1H5YHS9</accession>
<dbReference type="EMBL" id="FNVG01000009">
    <property type="protein sequence ID" value="SEG23608.1"/>
    <property type="molecule type" value="Genomic_DNA"/>
</dbReference>
<protein>
    <recommendedName>
        <fullName evidence="3">3-oxoacyl-ACP synthase</fullName>
    </recommendedName>
</protein>
<reference evidence="2" key="1">
    <citation type="submission" date="2016-10" db="EMBL/GenBank/DDBJ databases">
        <authorList>
            <person name="Varghese N."/>
            <person name="Submissions S."/>
        </authorList>
    </citation>
    <scope>NUCLEOTIDE SEQUENCE [LARGE SCALE GENOMIC DNA]</scope>
    <source>
        <strain evidence="2">CGMCC 1.7062</strain>
    </source>
</reference>